<dbReference type="Proteomes" id="UP000826271">
    <property type="component" value="Unassembled WGS sequence"/>
</dbReference>
<dbReference type="GO" id="GO:0005634">
    <property type="term" value="C:nucleus"/>
    <property type="evidence" value="ECO:0007669"/>
    <property type="project" value="UniProtKB-SubCell"/>
</dbReference>
<evidence type="ECO:0000256" key="2">
    <source>
        <dbReference type="ARBA" id="ARBA00022723"/>
    </source>
</evidence>
<comment type="subcellular location">
    <subcellularLocation>
        <location evidence="1">Nucleus</location>
    </subcellularLocation>
</comment>
<feature type="domain" description="HAT C-terminal dimerisation" evidence="6">
    <location>
        <begin position="365"/>
        <end position="447"/>
    </location>
</feature>
<keyword evidence="4" id="KW-0862">Zinc</keyword>
<keyword evidence="5" id="KW-0539">Nucleus</keyword>
<dbReference type="AlphaFoldDB" id="A0AAV6X5X1"/>
<evidence type="ECO:0000259" key="6">
    <source>
        <dbReference type="Pfam" id="PF05699"/>
    </source>
</evidence>
<accession>A0AAV6X5X1</accession>
<evidence type="ECO:0000256" key="1">
    <source>
        <dbReference type="ARBA" id="ARBA00004123"/>
    </source>
</evidence>
<protein>
    <recommendedName>
        <fullName evidence="6">HAT C-terminal dimerisation domain-containing protein</fullName>
    </recommendedName>
</protein>
<evidence type="ECO:0000313" key="7">
    <source>
        <dbReference type="EMBL" id="KAG8374558.1"/>
    </source>
</evidence>
<dbReference type="InterPro" id="IPR052035">
    <property type="entry name" value="ZnF_BED_domain_contain"/>
</dbReference>
<keyword evidence="2" id="KW-0479">Metal-binding</keyword>
<dbReference type="SUPFAM" id="SSF53098">
    <property type="entry name" value="Ribonuclease H-like"/>
    <property type="match status" value="1"/>
</dbReference>
<name>A0AAV6X5X1_9LAMI</name>
<dbReference type="Pfam" id="PF05699">
    <property type="entry name" value="Dimer_Tnp_hAT"/>
    <property type="match status" value="1"/>
</dbReference>
<reference evidence="7" key="1">
    <citation type="submission" date="2019-10" db="EMBL/GenBank/DDBJ databases">
        <authorList>
            <person name="Zhang R."/>
            <person name="Pan Y."/>
            <person name="Wang J."/>
            <person name="Ma R."/>
            <person name="Yu S."/>
        </authorList>
    </citation>
    <scope>NUCLEOTIDE SEQUENCE</scope>
    <source>
        <strain evidence="7">LA-IB0</strain>
        <tissue evidence="7">Leaf</tissue>
    </source>
</reference>
<gene>
    <name evidence="7" type="ORF">BUALT_Bualt10G0007900</name>
</gene>
<dbReference type="EMBL" id="WHWC01000010">
    <property type="protein sequence ID" value="KAG8374558.1"/>
    <property type="molecule type" value="Genomic_DNA"/>
</dbReference>
<dbReference type="PANTHER" id="PTHR46481">
    <property type="entry name" value="ZINC FINGER BED DOMAIN-CONTAINING PROTEIN 4"/>
    <property type="match status" value="1"/>
</dbReference>
<dbReference type="InterPro" id="IPR008906">
    <property type="entry name" value="HATC_C_dom"/>
</dbReference>
<sequence length="473" mass="53775">MENALWNFDNQLVVLRRIHDSNNQLLIDLEWTDFNIQILDLPMSQLTKDMAEFLGNTIGGFIDMDVPINGGVWEVALWLKVSVNIPKSLLRFISLKKPSGNILRAQITYEHLPNFSYLCGVIRNTEGFYGLRYDDDFGFQPLAKSGDQPCEAWRTRWRDDKGFSTHPHFVSPIASSTHSVLPGFEKIQRPFRGFKNSSHYGVGMSTSESSQSSHVGGPGGNEKIRGLLEKICETAKYLKKSPSAAQKFETAIDECNLKDKRKVAMDVPNSWNSIYELLETALPLKEAICRLQRIDKQYMFNPSESEWDVVTVHDTLKDLFFTYGGSHVSSTSDRAIASSSNTCTDDNHYERWFDQNRGLVNQKSEGETYLDEPRYPKIENFSILDWWGTSNPRLPILAKIARDVLVVPATTVASEAAFSDGDRVIDESCASLHPNMVEAFVVADDWIRPVSIKEGMRKVMRSYAKQMWMVTWK</sequence>
<comment type="caution">
    <text evidence="7">The sequence shown here is derived from an EMBL/GenBank/DDBJ whole genome shotgun (WGS) entry which is preliminary data.</text>
</comment>
<evidence type="ECO:0000256" key="5">
    <source>
        <dbReference type="ARBA" id="ARBA00023242"/>
    </source>
</evidence>
<dbReference type="GO" id="GO:0046983">
    <property type="term" value="F:protein dimerization activity"/>
    <property type="evidence" value="ECO:0007669"/>
    <property type="project" value="InterPro"/>
</dbReference>
<evidence type="ECO:0000256" key="4">
    <source>
        <dbReference type="ARBA" id="ARBA00022833"/>
    </source>
</evidence>
<dbReference type="InterPro" id="IPR012337">
    <property type="entry name" value="RNaseH-like_sf"/>
</dbReference>
<keyword evidence="3" id="KW-0863">Zinc-finger</keyword>
<keyword evidence="8" id="KW-1185">Reference proteome</keyword>
<proteinExistence type="predicted"/>
<evidence type="ECO:0000256" key="3">
    <source>
        <dbReference type="ARBA" id="ARBA00022771"/>
    </source>
</evidence>
<dbReference type="PANTHER" id="PTHR46481:SF10">
    <property type="entry name" value="ZINC FINGER BED DOMAIN-CONTAINING PROTEIN 39"/>
    <property type="match status" value="1"/>
</dbReference>
<dbReference type="GO" id="GO:0008270">
    <property type="term" value="F:zinc ion binding"/>
    <property type="evidence" value="ECO:0007669"/>
    <property type="project" value="UniProtKB-KW"/>
</dbReference>
<organism evidence="7 8">
    <name type="scientific">Buddleja alternifolia</name>
    <dbReference type="NCBI Taxonomy" id="168488"/>
    <lineage>
        <taxon>Eukaryota</taxon>
        <taxon>Viridiplantae</taxon>
        <taxon>Streptophyta</taxon>
        <taxon>Embryophyta</taxon>
        <taxon>Tracheophyta</taxon>
        <taxon>Spermatophyta</taxon>
        <taxon>Magnoliopsida</taxon>
        <taxon>eudicotyledons</taxon>
        <taxon>Gunneridae</taxon>
        <taxon>Pentapetalae</taxon>
        <taxon>asterids</taxon>
        <taxon>lamiids</taxon>
        <taxon>Lamiales</taxon>
        <taxon>Scrophulariaceae</taxon>
        <taxon>Buddlejeae</taxon>
        <taxon>Buddleja</taxon>
    </lineage>
</organism>
<evidence type="ECO:0000313" key="8">
    <source>
        <dbReference type="Proteomes" id="UP000826271"/>
    </source>
</evidence>